<dbReference type="EMBL" id="JBHSFQ010000030">
    <property type="protein sequence ID" value="MFC4564934.1"/>
    <property type="molecule type" value="Genomic_DNA"/>
</dbReference>
<feature type="region of interest" description="Disordered" evidence="1">
    <location>
        <begin position="1"/>
        <end position="61"/>
    </location>
</feature>
<evidence type="ECO:0000256" key="1">
    <source>
        <dbReference type="SAM" id="MobiDB-lite"/>
    </source>
</evidence>
<keyword evidence="3" id="KW-1185">Reference proteome</keyword>
<dbReference type="RefSeq" id="WP_378578501.1">
    <property type="nucleotide sequence ID" value="NZ_JBHSFQ010000030.1"/>
</dbReference>
<organism evidence="2 3">
    <name type="scientific">Nocardiopsis mangrovi</name>
    <dbReference type="NCBI Taxonomy" id="1179818"/>
    <lineage>
        <taxon>Bacteria</taxon>
        <taxon>Bacillati</taxon>
        <taxon>Actinomycetota</taxon>
        <taxon>Actinomycetes</taxon>
        <taxon>Streptosporangiales</taxon>
        <taxon>Nocardiopsidaceae</taxon>
        <taxon>Nocardiopsis</taxon>
    </lineage>
</organism>
<gene>
    <name evidence="2" type="ORF">ACFO4E_24000</name>
</gene>
<evidence type="ECO:0000313" key="2">
    <source>
        <dbReference type="EMBL" id="MFC4564934.1"/>
    </source>
</evidence>
<comment type="caution">
    <text evidence="2">The sequence shown here is derived from an EMBL/GenBank/DDBJ whole genome shotgun (WGS) entry which is preliminary data.</text>
</comment>
<accession>A0ABV9E418</accession>
<proteinExistence type="predicted"/>
<feature type="compositionally biased region" description="Pro residues" evidence="1">
    <location>
        <begin position="1"/>
        <end position="12"/>
    </location>
</feature>
<sequence length="728" mass="77873">MSDPVTPDPLPPGVRNSAHSADSVVQANSIAGGVTIVNNHGGGPRPPHRPTVPGEVPDPPSRWHNRVAELEAVRRAVRPPDGREPGARITVVGGARGMGKSALVHRFAAETVREFDGGQLYVDYERLDPEGSAGPGEALGELLGSLGLPKEDMKAGLHGRAAQFRTVTRDRRLLVVVDGATQAAQVRELIPHGPQSAVLAVGSRARLGELTLDHAEWLTLPPLEPREAGELFTKQCGHKLGDDLDQESLASVVAACEGLPLALVIAAGRLRPGSGSRSGLSVLAAELTDERRRLTSLSLTDDVTLTTVFNVAYDGLTAEAAALYRALGCWPGSAFDLALAATAGRGEPGAVADLLAALSRAELIAEADTEGRFRFAHGLLRLHAADLALEHDGAETRDTVLTDCLDAYAATLAHADAAVMGPRLRTVDLTAVTAGVPDPFGGDRGRALRWLNAERDTILIAVRVAVRRGLDTRAYRIAELATALYLNHRYLADWVETGTQGADAARRQGAGAAEARLRSLVSRPLTDLGRTDDAREQLERALHLVRDEDDLLLAASVHEFHGRFANTVDKHAALDAFARARRLNERSHHPQAPRGLALARYFAGHTWLELPDPGRAIAELEDAVAAFEALEPADLRMAARARGSLAAAYAAAGLMEDAVAACTAAVEALHARDNPYYEAENLERLGLFRADMEQTGEAREHWSRARDLFAEMNSPRAARVQARIDALD</sequence>
<feature type="compositionally biased region" description="Polar residues" evidence="1">
    <location>
        <begin position="17"/>
        <end position="29"/>
    </location>
</feature>
<dbReference type="InterPro" id="IPR027417">
    <property type="entry name" value="P-loop_NTPase"/>
</dbReference>
<dbReference type="Gene3D" id="1.25.40.10">
    <property type="entry name" value="Tetratricopeptide repeat domain"/>
    <property type="match status" value="1"/>
</dbReference>
<reference evidence="3" key="1">
    <citation type="journal article" date="2019" name="Int. J. Syst. Evol. Microbiol.">
        <title>The Global Catalogue of Microorganisms (GCM) 10K type strain sequencing project: providing services to taxonomists for standard genome sequencing and annotation.</title>
        <authorList>
            <consortium name="The Broad Institute Genomics Platform"/>
            <consortium name="The Broad Institute Genome Sequencing Center for Infectious Disease"/>
            <person name="Wu L."/>
            <person name="Ma J."/>
        </authorList>
    </citation>
    <scope>NUCLEOTIDE SEQUENCE [LARGE SCALE GENOMIC DNA]</scope>
    <source>
        <strain evidence="3">XZYJ18</strain>
    </source>
</reference>
<dbReference type="SUPFAM" id="SSF52540">
    <property type="entry name" value="P-loop containing nucleoside triphosphate hydrolases"/>
    <property type="match status" value="1"/>
</dbReference>
<dbReference type="Gene3D" id="3.40.50.300">
    <property type="entry name" value="P-loop containing nucleotide triphosphate hydrolases"/>
    <property type="match status" value="1"/>
</dbReference>
<dbReference type="SUPFAM" id="SSF48452">
    <property type="entry name" value="TPR-like"/>
    <property type="match status" value="1"/>
</dbReference>
<name>A0ABV9E418_9ACTN</name>
<protein>
    <recommendedName>
        <fullName evidence="4">NB-ARC domain-containing protein</fullName>
    </recommendedName>
</protein>
<evidence type="ECO:0000313" key="3">
    <source>
        <dbReference type="Proteomes" id="UP001595923"/>
    </source>
</evidence>
<dbReference type="InterPro" id="IPR011990">
    <property type="entry name" value="TPR-like_helical_dom_sf"/>
</dbReference>
<dbReference type="Proteomes" id="UP001595923">
    <property type="component" value="Unassembled WGS sequence"/>
</dbReference>
<evidence type="ECO:0008006" key="4">
    <source>
        <dbReference type="Google" id="ProtNLM"/>
    </source>
</evidence>